<dbReference type="OrthoDB" id="5293002at2"/>
<dbReference type="Gene3D" id="1.20.120.160">
    <property type="entry name" value="HPT domain"/>
    <property type="match status" value="1"/>
</dbReference>
<evidence type="ECO:0000259" key="3">
    <source>
        <dbReference type="PROSITE" id="PS50110"/>
    </source>
</evidence>
<evidence type="ECO:0000256" key="1">
    <source>
        <dbReference type="PROSITE-ProRule" id="PRU00110"/>
    </source>
</evidence>
<proteinExistence type="predicted"/>
<dbReference type="SMART" id="SM00073">
    <property type="entry name" value="HPT"/>
    <property type="match status" value="1"/>
</dbReference>
<dbReference type="SUPFAM" id="SSF47226">
    <property type="entry name" value="Histidine-containing phosphotransfer domain, HPT domain"/>
    <property type="match status" value="1"/>
</dbReference>
<dbReference type="SUPFAM" id="SSF52172">
    <property type="entry name" value="CheY-like"/>
    <property type="match status" value="1"/>
</dbReference>
<evidence type="ECO:0000256" key="2">
    <source>
        <dbReference type="PROSITE-ProRule" id="PRU00169"/>
    </source>
</evidence>
<reference evidence="6" key="1">
    <citation type="submission" date="2017-04" db="EMBL/GenBank/DDBJ databases">
        <authorList>
            <person name="Varghese N."/>
            <person name="Submissions S."/>
        </authorList>
    </citation>
    <scope>NUCLEOTIDE SEQUENCE [LARGE SCALE GENOMIC DNA]</scope>
    <source>
        <strain evidence="6">RKEM611</strain>
    </source>
</reference>
<dbReference type="InterPro" id="IPR001789">
    <property type="entry name" value="Sig_transdc_resp-reg_receiver"/>
</dbReference>
<evidence type="ECO:0000313" key="6">
    <source>
        <dbReference type="Proteomes" id="UP000192907"/>
    </source>
</evidence>
<dbReference type="PROSITE" id="PS50894">
    <property type="entry name" value="HPT"/>
    <property type="match status" value="1"/>
</dbReference>
<dbReference type="STRING" id="1513793.SAMN06296036_10417"/>
<dbReference type="Gene3D" id="3.40.50.2300">
    <property type="match status" value="1"/>
</dbReference>
<dbReference type="CDD" id="cd00088">
    <property type="entry name" value="HPT"/>
    <property type="match status" value="1"/>
</dbReference>
<sequence>MSQVDIRREFIEEATELIEDCEVALTNLSKQSYNPEAVDRLFRDLHTVKGSAGVVGFSKLSEFVHAVEDAVNLYREQGKIPDQSLTILVEANDWIAFWLEKLADDMDYCPGDVELLDHLNMLKVKENIDLRVELKDNAPSFGTFEDEPSEDNQPTVMLVDDEPTMLQILETYLSDLPVNFVKANSAQEGLEQFNKNEVDVIVSDLRMPDMNGVDFITEVRKRDQKVEVVFFSAHANRQSLEQFIKLRTFAFIDKSESRIEILNTVANAVKTKRVADALACLTKLNFEIYLDFNLLRNGKPVEDRIQSKLEKVAKLTSIISDPELVLGMDLKRIA</sequence>
<organism evidence="5 6">
    <name type="scientific">Pseudobacteriovorax antillogorgiicola</name>
    <dbReference type="NCBI Taxonomy" id="1513793"/>
    <lineage>
        <taxon>Bacteria</taxon>
        <taxon>Pseudomonadati</taxon>
        <taxon>Bdellovibrionota</taxon>
        <taxon>Oligoflexia</taxon>
        <taxon>Oligoflexales</taxon>
        <taxon>Pseudobacteriovoracaceae</taxon>
        <taxon>Pseudobacteriovorax</taxon>
    </lineage>
</organism>
<dbReference type="SMART" id="SM00448">
    <property type="entry name" value="REC"/>
    <property type="match status" value="1"/>
</dbReference>
<dbReference type="PANTHER" id="PTHR43395">
    <property type="entry name" value="SENSOR HISTIDINE KINASE CHEA"/>
    <property type="match status" value="1"/>
</dbReference>
<evidence type="ECO:0000313" key="5">
    <source>
        <dbReference type="EMBL" id="SMF04813.1"/>
    </source>
</evidence>
<dbReference type="EMBL" id="FWZT01000004">
    <property type="protein sequence ID" value="SMF04813.1"/>
    <property type="molecule type" value="Genomic_DNA"/>
</dbReference>
<feature type="domain" description="Response regulatory" evidence="3">
    <location>
        <begin position="155"/>
        <end position="269"/>
    </location>
</feature>
<gene>
    <name evidence="5" type="ORF">SAMN06296036_10417</name>
</gene>
<dbReference type="AlphaFoldDB" id="A0A1Y6BI27"/>
<accession>A0A1Y6BI27</accession>
<dbReference type="InterPro" id="IPR036641">
    <property type="entry name" value="HPT_dom_sf"/>
</dbReference>
<dbReference type="PANTHER" id="PTHR43395:SF10">
    <property type="entry name" value="CHEMOTAXIS PROTEIN CHEA"/>
    <property type="match status" value="1"/>
</dbReference>
<feature type="modified residue" description="4-aspartylphosphate" evidence="2">
    <location>
        <position position="204"/>
    </location>
</feature>
<evidence type="ECO:0000259" key="4">
    <source>
        <dbReference type="PROSITE" id="PS50894"/>
    </source>
</evidence>
<dbReference type="InterPro" id="IPR051315">
    <property type="entry name" value="Bact_Chemotaxis_CheA"/>
</dbReference>
<dbReference type="GO" id="GO:0000160">
    <property type="term" value="P:phosphorelay signal transduction system"/>
    <property type="evidence" value="ECO:0007669"/>
    <property type="project" value="InterPro"/>
</dbReference>
<dbReference type="GO" id="GO:0004672">
    <property type="term" value="F:protein kinase activity"/>
    <property type="evidence" value="ECO:0007669"/>
    <property type="project" value="UniProtKB-ARBA"/>
</dbReference>
<dbReference type="InterPro" id="IPR011006">
    <property type="entry name" value="CheY-like_superfamily"/>
</dbReference>
<dbReference type="InterPro" id="IPR008207">
    <property type="entry name" value="Sig_transdc_His_kin_Hpt_dom"/>
</dbReference>
<feature type="domain" description="HPt" evidence="4">
    <location>
        <begin position="1"/>
        <end position="102"/>
    </location>
</feature>
<dbReference type="RefSeq" id="WP_132317029.1">
    <property type="nucleotide sequence ID" value="NZ_FWZT01000004.1"/>
</dbReference>
<dbReference type="CDD" id="cd00156">
    <property type="entry name" value="REC"/>
    <property type="match status" value="1"/>
</dbReference>
<dbReference type="PROSITE" id="PS50110">
    <property type="entry name" value="RESPONSE_REGULATORY"/>
    <property type="match status" value="1"/>
</dbReference>
<keyword evidence="2" id="KW-0597">Phosphoprotein</keyword>
<protein>
    <submittedName>
        <fullName evidence="5">Hpt domain-containing protein</fullName>
    </submittedName>
</protein>
<dbReference type="Proteomes" id="UP000192907">
    <property type="component" value="Unassembled WGS sequence"/>
</dbReference>
<feature type="modified residue" description="Phosphohistidine" evidence="1">
    <location>
        <position position="46"/>
    </location>
</feature>
<keyword evidence="6" id="KW-1185">Reference proteome</keyword>
<dbReference type="Pfam" id="PF00072">
    <property type="entry name" value="Response_reg"/>
    <property type="match status" value="1"/>
</dbReference>
<dbReference type="Pfam" id="PF01627">
    <property type="entry name" value="Hpt"/>
    <property type="match status" value="1"/>
</dbReference>
<name>A0A1Y6BI27_9BACT</name>